<feature type="region of interest" description="Disordered" evidence="2">
    <location>
        <begin position="50"/>
        <end position="72"/>
    </location>
</feature>
<evidence type="ECO:0008006" key="6">
    <source>
        <dbReference type="Google" id="ProtNLM"/>
    </source>
</evidence>
<dbReference type="Proteomes" id="UP000318081">
    <property type="component" value="Chromosome"/>
</dbReference>
<gene>
    <name evidence="4" type="ORF">TBK1r_26460</name>
</gene>
<name>A0ABX5XP57_9BACT</name>
<dbReference type="RefSeq" id="WP_145210897.1">
    <property type="nucleotide sequence ID" value="NZ_CP036432.1"/>
</dbReference>
<evidence type="ECO:0000313" key="5">
    <source>
        <dbReference type="Proteomes" id="UP000318081"/>
    </source>
</evidence>
<evidence type="ECO:0000256" key="1">
    <source>
        <dbReference type="SAM" id="Coils"/>
    </source>
</evidence>
<proteinExistence type="predicted"/>
<keyword evidence="1" id="KW-0175">Coiled coil</keyword>
<evidence type="ECO:0000256" key="3">
    <source>
        <dbReference type="SAM" id="Phobius"/>
    </source>
</evidence>
<evidence type="ECO:0000256" key="2">
    <source>
        <dbReference type="SAM" id="MobiDB-lite"/>
    </source>
</evidence>
<evidence type="ECO:0000313" key="4">
    <source>
        <dbReference type="EMBL" id="QDV83704.1"/>
    </source>
</evidence>
<feature type="transmembrane region" description="Helical" evidence="3">
    <location>
        <begin position="20"/>
        <end position="39"/>
    </location>
</feature>
<keyword evidence="3" id="KW-0472">Membrane</keyword>
<sequence length="350" mass="39793">MSHVSPHSRSESERTQNQNAAAIFTAVTFAILFGVLWLANPSMLAWSIRGKGRGGGTENTDVTVTDNHDSESANRVDWEAEIRAVEQQLPDVDPGERRKYLEPVLRLLENETLSEQEQVIAKLLLNQLREEVTRLNEQSNQSSEPSAIDDHLESIAQSIRFDDEKARRTAIENAEQRVRAEHAKKEPSTRDIRLSANDNQDRAAALRRQIAQTQQEQKDFQAKAARLAALERDMADVERYLQPFTAPGYLQPRSDRNAWDTERTVEKKPVSFSRLKRLGALDDTMEGLERLYIFGGGKNPVLNNSRPLGSFPQYWAQHLSKPEVRRVVSRAQQLLREHGQALVEEQRLSP</sequence>
<feature type="coiled-coil region" evidence="1">
    <location>
        <begin position="196"/>
        <end position="223"/>
    </location>
</feature>
<keyword evidence="5" id="KW-1185">Reference proteome</keyword>
<reference evidence="4 5" key="1">
    <citation type="submission" date="2019-02" db="EMBL/GenBank/DDBJ databases">
        <title>Deep-cultivation of Planctomycetes and their phenomic and genomic characterization uncovers novel biology.</title>
        <authorList>
            <person name="Wiegand S."/>
            <person name="Jogler M."/>
            <person name="Boedeker C."/>
            <person name="Pinto D."/>
            <person name="Vollmers J."/>
            <person name="Rivas-Marin E."/>
            <person name="Kohn T."/>
            <person name="Peeters S.H."/>
            <person name="Heuer A."/>
            <person name="Rast P."/>
            <person name="Oberbeckmann S."/>
            <person name="Bunk B."/>
            <person name="Jeske O."/>
            <person name="Meyerdierks A."/>
            <person name="Storesund J.E."/>
            <person name="Kallscheuer N."/>
            <person name="Luecker S."/>
            <person name="Lage O.M."/>
            <person name="Pohl T."/>
            <person name="Merkel B.J."/>
            <person name="Hornburger P."/>
            <person name="Mueller R.-W."/>
            <person name="Bruemmer F."/>
            <person name="Labrenz M."/>
            <person name="Spormann A.M."/>
            <person name="Op den Camp H."/>
            <person name="Overmann J."/>
            <person name="Amann R."/>
            <person name="Jetten M.S.M."/>
            <person name="Mascher T."/>
            <person name="Medema M.H."/>
            <person name="Devos D.P."/>
            <person name="Kaster A.-K."/>
            <person name="Ovreas L."/>
            <person name="Rohde M."/>
            <person name="Galperin M.Y."/>
            <person name="Jogler C."/>
        </authorList>
    </citation>
    <scope>NUCLEOTIDE SEQUENCE [LARGE SCALE GENOMIC DNA]</scope>
    <source>
        <strain evidence="4 5">TBK1r</strain>
    </source>
</reference>
<protein>
    <recommendedName>
        <fullName evidence="6">Chromosome partition protein Smc</fullName>
    </recommendedName>
</protein>
<keyword evidence="3" id="KW-1133">Transmembrane helix</keyword>
<organism evidence="4 5">
    <name type="scientific">Stieleria magnilauensis</name>
    <dbReference type="NCBI Taxonomy" id="2527963"/>
    <lineage>
        <taxon>Bacteria</taxon>
        <taxon>Pseudomonadati</taxon>
        <taxon>Planctomycetota</taxon>
        <taxon>Planctomycetia</taxon>
        <taxon>Pirellulales</taxon>
        <taxon>Pirellulaceae</taxon>
        <taxon>Stieleria</taxon>
    </lineage>
</organism>
<keyword evidence="3" id="KW-0812">Transmembrane</keyword>
<accession>A0ABX5XP57</accession>
<dbReference type="EMBL" id="CP036432">
    <property type="protein sequence ID" value="QDV83704.1"/>
    <property type="molecule type" value="Genomic_DNA"/>
</dbReference>